<dbReference type="SMART" id="SM00400">
    <property type="entry name" value="ZnF_CHCC"/>
    <property type="match status" value="1"/>
</dbReference>
<dbReference type="GO" id="GO:0006269">
    <property type="term" value="P:DNA replication, synthesis of primer"/>
    <property type="evidence" value="ECO:0007669"/>
    <property type="project" value="UniProtKB-UniRule"/>
</dbReference>
<comment type="catalytic activity">
    <reaction evidence="12">
        <text>ssDNA + n NTP = ssDNA/pppN(pN)n-1 hybrid + (n-1) diphosphate.</text>
        <dbReference type="EC" id="2.7.7.101"/>
    </reaction>
</comment>
<dbReference type="AlphaFoldDB" id="A0A1T4K9S7"/>
<dbReference type="InterPro" id="IPR006295">
    <property type="entry name" value="DNA_primase_DnaG"/>
</dbReference>
<dbReference type="GO" id="GO:0008270">
    <property type="term" value="F:zinc ion binding"/>
    <property type="evidence" value="ECO:0007669"/>
    <property type="project" value="UniProtKB-UniRule"/>
</dbReference>
<dbReference type="Gene3D" id="1.10.860.10">
    <property type="entry name" value="DNAb Helicase, Chain A"/>
    <property type="match status" value="1"/>
</dbReference>
<dbReference type="InterPro" id="IPR006171">
    <property type="entry name" value="TOPRIM_dom"/>
</dbReference>
<dbReference type="NCBIfam" id="TIGR01391">
    <property type="entry name" value="dnaG"/>
    <property type="match status" value="1"/>
</dbReference>
<dbReference type="Gene3D" id="3.90.980.10">
    <property type="entry name" value="DNA primase, catalytic core, N-terminal domain"/>
    <property type="match status" value="1"/>
</dbReference>
<evidence type="ECO:0000256" key="13">
    <source>
        <dbReference type="PIRNR" id="PIRNR002811"/>
    </source>
</evidence>
<evidence type="ECO:0000256" key="4">
    <source>
        <dbReference type="ARBA" id="ARBA00022695"/>
    </source>
</evidence>
<accession>A0A1T4K9S7</accession>
<keyword evidence="6 12" id="KW-0479">Metal-binding</keyword>
<evidence type="ECO:0000256" key="9">
    <source>
        <dbReference type="ARBA" id="ARBA00022842"/>
    </source>
</evidence>
<evidence type="ECO:0000256" key="11">
    <source>
        <dbReference type="ARBA" id="ARBA00023163"/>
    </source>
</evidence>
<evidence type="ECO:0000259" key="15">
    <source>
        <dbReference type="PROSITE" id="PS50880"/>
    </source>
</evidence>
<dbReference type="SUPFAM" id="SSF56731">
    <property type="entry name" value="DNA primase core"/>
    <property type="match status" value="1"/>
</dbReference>
<dbReference type="CDD" id="cd03364">
    <property type="entry name" value="TOPRIM_DnaG_primases"/>
    <property type="match status" value="1"/>
</dbReference>
<comment type="subunit">
    <text evidence="12">Monomer. Interacts with DnaB.</text>
</comment>
<keyword evidence="11 12" id="KW-0804">Transcription</keyword>
<gene>
    <name evidence="12" type="primary">dnaG</name>
    <name evidence="16" type="ORF">SAMN02745110_00286</name>
</gene>
<keyword evidence="9" id="KW-0460">Magnesium</keyword>
<dbReference type="Pfam" id="PF13155">
    <property type="entry name" value="Toprim_2"/>
    <property type="match status" value="1"/>
</dbReference>
<dbReference type="EC" id="2.7.7.101" evidence="12"/>
<dbReference type="PIRSF" id="PIRSF002811">
    <property type="entry name" value="DnaG"/>
    <property type="match status" value="1"/>
</dbReference>
<comment type="cofactor">
    <cofactor evidence="12 13 14">
        <name>Zn(2+)</name>
        <dbReference type="ChEBI" id="CHEBI:29105"/>
    </cofactor>
    <text evidence="12 13 14">Binds 1 zinc ion per monomer.</text>
</comment>
<dbReference type="InterPro" id="IPR034151">
    <property type="entry name" value="TOPRIM_DnaG_bac"/>
</dbReference>
<evidence type="ECO:0000256" key="12">
    <source>
        <dbReference type="HAMAP-Rule" id="MF_00974"/>
    </source>
</evidence>
<dbReference type="EMBL" id="FUXA01000003">
    <property type="protein sequence ID" value="SJZ39200.1"/>
    <property type="molecule type" value="Genomic_DNA"/>
</dbReference>
<dbReference type="SMART" id="SM00493">
    <property type="entry name" value="TOPRIM"/>
    <property type="match status" value="1"/>
</dbReference>
<keyword evidence="10 12" id="KW-0238">DNA-binding</keyword>
<dbReference type="GO" id="GO:1990077">
    <property type="term" value="C:primosome complex"/>
    <property type="evidence" value="ECO:0007669"/>
    <property type="project" value="UniProtKB-KW"/>
</dbReference>
<dbReference type="PROSITE" id="PS50880">
    <property type="entry name" value="TOPRIM"/>
    <property type="match status" value="1"/>
</dbReference>
<keyword evidence="3 12" id="KW-0808">Transferase</keyword>
<dbReference type="PANTHER" id="PTHR30313:SF2">
    <property type="entry name" value="DNA PRIMASE"/>
    <property type="match status" value="1"/>
</dbReference>
<keyword evidence="8 12" id="KW-0862">Zinc</keyword>
<dbReference type="GO" id="GO:0005737">
    <property type="term" value="C:cytoplasm"/>
    <property type="evidence" value="ECO:0007669"/>
    <property type="project" value="TreeGrafter"/>
</dbReference>
<dbReference type="InterPro" id="IPR016136">
    <property type="entry name" value="DNA_helicase_N/primase_C"/>
</dbReference>
<dbReference type="InterPro" id="IPR030846">
    <property type="entry name" value="DnaG_bac"/>
</dbReference>
<dbReference type="OrthoDB" id="9803773at2"/>
<dbReference type="HAMAP" id="MF_00974">
    <property type="entry name" value="DNA_primase_DnaG"/>
    <property type="match status" value="1"/>
</dbReference>
<keyword evidence="2 12" id="KW-0639">Primosome</keyword>
<name>A0A1T4K9S7_9FIRM</name>
<dbReference type="RefSeq" id="WP_078785957.1">
    <property type="nucleotide sequence ID" value="NZ_FMTO01000002.1"/>
</dbReference>
<dbReference type="Proteomes" id="UP000189857">
    <property type="component" value="Unassembled WGS sequence"/>
</dbReference>
<evidence type="ECO:0000313" key="16">
    <source>
        <dbReference type="EMBL" id="SJZ39200.1"/>
    </source>
</evidence>
<dbReference type="Pfam" id="PF08275">
    <property type="entry name" value="DNAG_N"/>
    <property type="match status" value="1"/>
</dbReference>
<keyword evidence="7 12" id="KW-0863">Zinc-finger</keyword>
<dbReference type="GO" id="GO:0003677">
    <property type="term" value="F:DNA binding"/>
    <property type="evidence" value="ECO:0007669"/>
    <property type="project" value="UniProtKB-KW"/>
</dbReference>
<dbReference type="GO" id="GO:0003899">
    <property type="term" value="F:DNA-directed RNA polymerase activity"/>
    <property type="evidence" value="ECO:0007669"/>
    <property type="project" value="UniProtKB-UniRule"/>
</dbReference>
<evidence type="ECO:0000313" key="17">
    <source>
        <dbReference type="Proteomes" id="UP000189857"/>
    </source>
</evidence>
<comment type="domain">
    <text evidence="12">Contains an N-terminal zinc-binding domain, a central core domain that contains the primase activity, and a C-terminal DnaB-binding domain.</text>
</comment>
<dbReference type="InterPro" id="IPR019475">
    <property type="entry name" value="DNA_primase_DnaB-bd"/>
</dbReference>
<evidence type="ECO:0000256" key="6">
    <source>
        <dbReference type="ARBA" id="ARBA00022723"/>
    </source>
</evidence>
<evidence type="ECO:0000256" key="1">
    <source>
        <dbReference type="ARBA" id="ARBA00022478"/>
    </source>
</evidence>
<dbReference type="SUPFAM" id="SSF57783">
    <property type="entry name" value="Zinc beta-ribbon"/>
    <property type="match status" value="1"/>
</dbReference>
<feature type="zinc finger region" description="CHC2-type" evidence="12 14">
    <location>
        <begin position="38"/>
        <end position="62"/>
    </location>
</feature>
<organism evidence="16 17">
    <name type="scientific">Eubacterium ruminantium</name>
    <dbReference type="NCBI Taxonomy" id="42322"/>
    <lineage>
        <taxon>Bacteria</taxon>
        <taxon>Bacillati</taxon>
        <taxon>Bacillota</taxon>
        <taxon>Clostridia</taxon>
        <taxon>Eubacteriales</taxon>
        <taxon>Eubacteriaceae</taxon>
        <taxon>Eubacterium</taxon>
    </lineage>
</organism>
<keyword evidence="1 12" id="KW-0240">DNA-directed RNA polymerase</keyword>
<protein>
    <recommendedName>
        <fullName evidence="12 13">DNA primase</fullName>
        <ecNumber evidence="12">2.7.7.101</ecNumber>
    </recommendedName>
</protein>
<evidence type="ECO:0000256" key="2">
    <source>
        <dbReference type="ARBA" id="ARBA00022515"/>
    </source>
</evidence>
<dbReference type="InterPro" id="IPR050219">
    <property type="entry name" value="DnaG_primase"/>
</dbReference>
<keyword evidence="5 12" id="KW-0235">DNA replication</keyword>
<dbReference type="InterPro" id="IPR013264">
    <property type="entry name" value="DNAG_N"/>
</dbReference>
<reference evidence="16 17" key="1">
    <citation type="submission" date="2017-02" db="EMBL/GenBank/DDBJ databases">
        <authorList>
            <person name="Peterson S.W."/>
        </authorList>
    </citation>
    <scope>NUCLEOTIDE SEQUENCE [LARGE SCALE GENOMIC DNA]</scope>
    <source>
        <strain evidence="16 17">ATCC 17233</strain>
    </source>
</reference>
<sequence length="586" mass="66863">MFYSEELVEEIREKNDIVDVIGSFVGLKRAGNSYMCCCPFHNEKTPSFHVSRTKQIYHCFGCGVGGNVITFLMQYENYTFAEALKYLADRAGIPLPENEMSPEQKKVENRRELLREVSKSAAAYYHYILTKTENGIKGRDYFMEKRGFTEETIANFGLGYADKYSDGLYKYLKSRGYSDDLMRDSGLVNFTEKYGAQDIFWNRVMVPITDIGGKVIAFGGRVLGDAKPKYLNTKETDIFNKRRNLFAMNIAKRSRRRGIILCEGYMDVISMHQAGFDNAVASLGTAFTEEQALIIKRYTSEVYLAYDSDGAGRQATLKAIEILRNADMTQRVIDMSPYKDPDEFIKALGAEEYEQRIKDAKPGLLFETELLAKEYKQNDPEERTEFIGRVARLLKPIEDPVRMNSYIEIISNKYQIEKEYLRGAVDTTVLVDSRDSSPVNDPGVRDISPDGAAVESQKLLLTWMVNEPELFKKLENVISVEDFTDDNINAVAKLLYEQYEKQGKVSPAAIIDRFESLESQQVVAAIMNTELPRMLDGNEKNKAFTEIVKRVKSNSIESALKNNKDPQKLMDLIQRKKSLDRLEVKI</sequence>
<evidence type="ECO:0000256" key="8">
    <source>
        <dbReference type="ARBA" id="ARBA00022833"/>
    </source>
</evidence>
<dbReference type="InterPro" id="IPR037068">
    <property type="entry name" value="DNA_primase_core_N_sf"/>
</dbReference>
<dbReference type="Gene3D" id="3.40.1360.10">
    <property type="match status" value="1"/>
</dbReference>
<evidence type="ECO:0000256" key="3">
    <source>
        <dbReference type="ARBA" id="ARBA00022679"/>
    </source>
</evidence>
<keyword evidence="4 12" id="KW-0548">Nucleotidyltransferase</keyword>
<proteinExistence type="inferred from homology"/>
<comment type="function">
    <text evidence="12 13">RNA polymerase that catalyzes the synthesis of short RNA molecules used as primers for DNA polymerase during DNA replication.</text>
</comment>
<comment type="similarity">
    <text evidence="12 13">Belongs to the DnaG primase family.</text>
</comment>
<dbReference type="Gene3D" id="3.90.580.10">
    <property type="entry name" value="Zinc finger, CHC2-type domain"/>
    <property type="match status" value="1"/>
</dbReference>
<evidence type="ECO:0000256" key="7">
    <source>
        <dbReference type="ARBA" id="ARBA00022771"/>
    </source>
</evidence>
<dbReference type="GO" id="GO:0000428">
    <property type="term" value="C:DNA-directed RNA polymerase complex"/>
    <property type="evidence" value="ECO:0007669"/>
    <property type="project" value="UniProtKB-KW"/>
</dbReference>
<keyword evidence="17" id="KW-1185">Reference proteome</keyword>
<dbReference type="InterPro" id="IPR002694">
    <property type="entry name" value="Znf_CHC2"/>
</dbReference>
<evidence type="ECO:0000256" key="5">
    <source>
        <dbReference type="ARBA" id="ARBA00022705"/>
    </source>
</evidence>
<dbReference type="PANTHER" id="PTHR30313">
    <property type="entry name" value="DNA PRIMASE"/>
    <property type="match status" value="1"/>
</dbReference>
<dbReference type="Pfam" id="PF10410">
    <property type="entry name" value="DnaB_bind"/>
    <property type="match status" value="1"/>
</dbReference>
<evidence type="ECO:0000256" key="10">
    <source>
        <dbReference type="ARBA" id="ARBA00023125"/>
    </source>
</evidence>
<dbReference type="InterPro" id="IPR036977">
    <property type="entry name" value="DNA_primase_Znf_CHC2"/>
</dbReference>
<dbReference type="Pfam" id="PF01807">
    <property type="entry name" value="Zn_ribbon_DnaG"/>
    <property type="match status" value="1"/>
</dbReference>
<dbReference type="FunFam" id="3.90.580.10:FF:000001">
    <property type="entry name" value="DNA primase"/>
    <property type="match status" value="1"/>
</dbReference>
<feature type="domain" description="Toprim" evidence="15">
    <location>
        <begin position="257"/>
        <end position="338"/>
    </location>
</feature>
<evidence type="ECO:0000256" key="14">
    <source>
        <dbReference type="PIRSR" id="PIRSR002811-1"/>
    </source>
</evidence>